<dbReference type="GO" id="GO:0008360">
    <property type="term" value="P:regulation of cell shape"/>
    <property type="evidence" value="ECO:0007669"/>
    <property type="project" value="InterPro"/>
</dbReference>
<comment type="subcellular location">
    <subcellularLocation>
        <location evidence="1">Cell projection</location>
        <location evidence="1">Dendrite</location>
    </subcellularLocation>
    <subcellularLocation>
        <location evidence="3">Cell projection</location>
        <location evidence="3">Dendritic spine</location>
    </subcellularLocation>
    <subcellularLocation>
        <location evidence="2">Cytoplasm</location>
    </subcellularLocation>
</comment>
<feature type="compositionally biased region" description="Polar residues" evidence="10">
    <location>
        <begin position="515"/>
        <end position="537"/>
    </location>
</feature>
<evidence type="ECO:0000256" key="1">
    <source>
        <dbReference type="ARBA" id="ARBA00004279"/>
    </source>
</evidence>
<dbReference type="PANTHER" id="PTHR46881:SF1">
    <property type="entry name" value="PALMDELPHIN"/>
    <property type="match status" value="1"/>
</dbReference>
<dbReference type="Pfam" id="PF03285">
    <property type="entry name" value="Paralemmin"/>
    <property type="match status" value="2"/>
</dbReference>
<dbReference type="GO" id="GO:0016020">
    <property type="term" value="C:membrane"/>
    <property type="evidence" value="ECO:0007669"/>
    <property type="project" value="InterPro"/>
</dbReference>
<evidence type="ECO:0000313" key="11">
    <source>
        <dbReference type="Ensembl" id="ENSFTIP00000015668.1"/>
    </source>
</evidence>
<evidence type="ECO:0000256" key="5">
    <source>
        <dbReference type="ARBA" id="ARBA00022490"/>
    </source>
</evidence>
<evidence type="ECO:0000256" key="9">
    <source>
        <dbReference type="ARBA" id="ARBA00040857"/>
    </source>
</evidence>
<evidence type="ECO:0000256" key="8">
    <source>
        <dbReference type="ARBA" id="ARBA00023273"/>
    </source>
</evidence>
<keyword evidence="6" id="KW-0770">Synapse</keyword>
<comment type="similarity">
    <text evidence="4">Belongs to the paralemmin family.</text>
</comment>
<dbReference type="AlphaFoldDB" id="A0A8C4URW1"/>
<evidence type="ECO:0000313" key="12">
    <source>
        <dbReference type="Proteomes" id="UP000694562"/>
    </source>
</evidence>
<dbReference type="Proteomes" id="UP000694562">
    <property type="component" value="Unplaced"/>
</dbReference>
<proteinExistence type="inferred from homology"/>
<feature type="region of interest" description="Disordered" evidence="10">
    <location>
        <begin position="57"/>
        <end position="80"/>
    </location>
</feature>
<protein>
    <recommendedName>
        <fullName evidence="9">Palmdelphin</fullName>
    </recommendedName>
</protein>
<dbReference type="GO" id="GO:0005737">
    <property type="term" value="C:cytoplasm"/>
    <property type="evidence" value="ECO:0007669"/>
    <property type="project" value="UniProtKB-SubCell"/>
</dbReference>
<sequence>MEEAELLKERFQAITDKRKLQEEITQKRLKVEEEKMKHQHLKKKALREKWLLDGLSSLTPKEQEEMQKQNQEDQQKTHELEQDIFRLEKEIEALEREEMEVSAKEEAILKKLKSVEKTTEDIIKSVKTEKAGVEKEAADYIYASIPDLPKYFRPSALRSTAHAATDEEKRQALFAMEIKVEKDMKTGENTVLSTIPLPSKEFKETGIKVYDDGRKSVYAVSSNGSTTQNGMDELAPVEVEDLLRQATEKNSQSPTEYHEPVYANKFCRPVTPQKDKLVPGPKQEDTQRREINGFSNHQTEFSSKTEPFIQQHKENGLDLSKVIKPKSPSPVPSHSVKKVHTNPENKVIHNEERKAAHEELKPYQDTRERHNETRLLSPCRLNETSPAPQDEEDVHYSIVQAVPCYVDDSEPVTMVFMGYQRIDDDDAEADQKLSRYDGVIRAELVIIDDDDDDDTSKSEKPAYHPIGHYSQVYQPPSRKITEVPQTNPVSSLGASLNRVPHKNSISLREQEERLSSPTHRAQLHSQVSGDGTEDPSLTDNPNCSLNLKDCLITKLYFAFFWNQHCQPCIDNVYVSFNIFFLLT</sequence>
<name>A0A8C4URW1_FALTI</name>
<evidence type="ECO:0000256" key="3">
    <source>
        <dbReference type="ARBA" id="ARBA00004552"/>
    </source>
</evidence>
<feature type="region of interest" description="Disordered" evidence="10">
    <location>
        <begin position="450"/>
        <end position="537"/>
    </location>
</feature>
<accession>A0A8C4URW1</accession>
<feature type="compositionally biased region" description="Polar residues" evidence="10">
    <location>
        <begin position="483"/>
        <end position="494"/>
    </location>
</feature>
<keyword evidence="7" id="KW-0175">Coiled coil</keyword>
<evidence type="ECO:0000256" key="10">
    <source>
        <dbReference type="SAM" id="MobiDB-lite"/>
    </source>
</evidence>
<feature type="compositionally biased region" description="Basic and acidic residues" evidence="10">
    <location>
        <begin position="61"/>
        <end position="80"/>
    </location>
</feature>
<dbReference type="Ensembl" id="ENSFTIT00000016330.1">
    <property type="protein sequence ID" value="ENSFTIP00000015668.1"/>
    <property type="gene ID" value="ENSFTIG00000010386.1"/>
</dbReference>
<evidence type="ECO:0000256" key="4">
    <source>
        <dbReference type="ARBA" id="ARBA00005756"/>
    </source>
</evidence>
<keyword evidence="5" id="KW-0963">Cytoplasm</keyword>
<evidence type="ECO:0000256" key="7">
    <source>
        <dbReference type="ARBA" id="ARBA00023054"/>
    </source>
</evidence>
<dbReference type="OrthoDB" id="9937247at2759"/>
<keyword evidence="8" id="KW-0966">Cell projection</keyword>
<dbReference type="InterPro" id="IPR004965">
    <property type="entry name" value="Paralemmin"/>
</dbReference>
<evidence type="ECO:0000256" key="2">
    <source>
        <dbReference type="ARBA" id="ARBA00004496"/>
    </source>
</evidence>
<keyword evidence="12" id="KW-1185">Reference proteome</keyword>
<reference evidence="11" key="1">
    <citation type="submission" date="2025-08" db="UniProtKB">
        <authorList>
            <consortium name="Ensembl"/>
        </authorList>
    </citation>
    <scope>IDENTIFICATION</scope>
</reference>
<dbReference type="OMA" id="MEISVEH"/>
<dbReference type="PANTHER" id="PTHR46881">
    <property type="entry name" value="PALMDELPHIN"/>
    <property type="match status" value="1"/>
</dbReference>
<dbReference type="GO" id="GO:0043197">
    <property type="term" value="C:dendritic spine"/>
    <property type="evidence" value="ECO:0007669"/>
    <property type="project" value="UniProtKB-SubCell"/>
</dbReference>
<evidence type="ECO:0000256" key="6">
    <source>
        <dbReference type="ARBA" id="ARBA00023018"/>
    </source>
</evidence>
<reference evidence="11" key="2">
    <citation type="submission" date="2025-09" db="UniProtKB">
        <authorList>
            <consortium name="Ensembl"/>
        </authorList>
    </citation>
    <scope>IDENTIFICATION</scope>
</reference>
<organism evidence="11 12">
    <name type="scientific">Falco tinnunculus</name>
    <name type="common">Common kestrel</name>
    <dbReference type="NCBI Taxonomy" id="100819"/>
    <lineage>
        <taxon>Eukaryota</taxon>
        <taxon>Metazoa</taxon>
        <taxon>Chordata</taxon>
        <taxon>Craniata</taxon>
        <taxon>Vertebrata</taxon>
        <taxon>Euteleostomi</taxon>
        <taxon>Archelosauria</taxon>
        <taxon>Archosauria</taxon>
        <taxon>Dinosauria</taxon>
        <taxon>Saurischia</taxon>
        <taxon>Theropoda</taxon>
        <taxon>Coelurosauria</taxon>
        <taxon>Aves</taxon>
        <taxon>Neognathae</taxon>
        <taxon>Neoaves</taxon>
        <taxon>Telluraves</taxon>
        <taxon>Australaves</taxon>
        <taxon>Falconiformes</taxon>
        <taxon>Falconidae</taxon>
        <taxon>Falco</taxon>
    </lineage>
</organism>